<dbReference type="PANTHER" id="PTHR10302">
    <property type="entry name" value="SINGLE-STRANDED DNA-BINDING PROTEIN"/>
    <property type="match status" value="1"/>
</dbReference>
<name>A0A078KHX1_9GAMM</name>
<sequence>MVIGINKVILIGYIGNDPKIRYLPSGNTVCNISIATKNRWKTPNGQRQERTDWHSVVIFNKLSEIVQQYVKKGSLLYIEGYLKTKKWQSSDGKNRYSTDIIANEIQILIFKETNTPEPTPVKINNNEKYKLNNINTNYDDFDDEITF</sequence>
<dbReference type="Gene3D" id="2.40.50.140">
    <property type="entry name" value="Nucleic acid-binding proteins"/>
    <property type="match status" value="1"/>
</dbReference>
<accession>A0A078KHX1</accession>
<dbReference type="SUPFAM" id="SSF50249">
    <property type="entry name" value="Nucleic acid-binding proteins"/>
    <property type="match status" value="1"/>
</dbReference>
<reference evidence="5" key="1">
    <citation type="submission" date="2014-07" db="EMBL/GenBank/DDBJ databases">
        <authorList>
            <person name="Santos-Garcia D."/>
        </authorList>
    </citation>
    <scope>NUCLEOTIDE SEQUENCE [LARGE SCALE GENOMIC DNA]</scope>
</reference>
<protein>
    <recommendedName>
        <fullName evidence="2 3">Single-stranded DNA-binding protein</fullName>
        <shortName evidence="2">SSB</shortName>
    </recommendedName>
</protein>
<dbReference type="KEGG" id="eme:CEM_121"/>
<evidence type="ECO:0000256" key="1">
    <source>
        <dbReference type="ARBA" id="ARBA00023125"/>
    </source>
</evidence>
<dbReference type="InterPro" id="IPR012340">
    <property type="entry name" value="NA-bd_OB-fold"/>
</dbReference>
<dbReference type="CDD" id="cd04496">
    <property type="entry name" value="SSB_OBF"/>
    <property type="match status" value="1"/>
</dbReference>
<dbReference type="STRING" id="1495769.CEM_121"/>
<dbReference type="EMBL" id="LM655252">
    <property type="protein sequence ID" value="CDZ16389.1"/>
    <property type="molecule type" value="Genomic_DNA"/>
</dbReference>
<dbReference type="OrthoDB" id="9809878at2"/>
<dbReference type="GO" id="GO:0009295">
    <property type="term" value="C:nucleoid"/>
    <property type="evidence" value="ECO:0007669"/>
    <property type="project" value="TreeGrafter"/>
</dbReference>
<dbReference type="AlphaFoldDB" id="A0A078KHX1"/>
<dbReference type="InterPro" id="IPR000424">
    <property type="entry name" value="Primosome_PriB/ssb"/>
</dbReference>
<keyword evidence="1 2" id="KW-0238">DNA-binding</keyword>
<evidence type="ECO:0000313" key="5">
    <source>
        <dbReference type="Proteomes" id="UP000032420"/>
    </source>
</evidence>
<comment type="subunit">
    <text evidence="2">Homotetramer.</text>
</comment>
<dbReference type="PIRSF" id="PIRSF002070">
    <property type="entry name" value="SSB"/>
    <property type="match status" value="1"/>
</dbReference>
<proteinExistence type="inferred from homology"/>
<evidence type="ECO:0000256" key="3">
    <source>
        <dbReference type="PIRNR" id="PIRNR002070"/>
    </source>
</evidence>
<dbReference type="PANTHER" id="PTHR10302:SF27">
    <property type="entry name" value="SINGLE-STRANDED DNA-BINDING PROTEIN"/>
    <property type="match status" value="1"/>
</dbReference>
<dbReference type="GO" id="GO:0006260">
    <property type="term" value="P:DNA replication"/>
    <property type="evidence" value="ECO:0007669"/>
    <property type="project" value="InterPro"/>
</dbReference>
<keyword evidence="5" id="KW-1185">Reference proteome</keyword>
<evidence type="ECO:0000256" key="2">
    <source>
        <dbReference type="HAMAP-Rule" id="MF_00984"/>
    </source>
</evidence>
<dbReference type="PROSITE" id="PS50935">
    <property type="entry name" value="SSB"/>
    <property type="match status" value="1"/>
</dbReference>
<dbReference type="InterPro" id="IPR011344">
    <property type="entry name" value="ssDNA-bd"/>
</dbReference>
<organism evidence="4 5">
    <name type="scientific">Candidatus Johnevansia muelleri</name>
    <dbReference type="NCBI Taxonomy" id="1495769"/>
    <lineage>
        <taxon>Bacteria</taxon>
        <taxon>Pseudomonadati</taxon>
        <taxon>Pseudomonadota</taxon>
        <taxon>Gammaproteobacteria</taxon>
        <taxon>Candidatus Johnevansiales</taxon>
        <taxon>Candidatus Johnevansiaceae</taxon>
        <taxon>Candidatus Johnevansia</taxon>
    </lineage>
</organism>
<dbReference type="Pfam" id="PF00436">
    <property type="entry name" value="SSB"/>
    <property type="match status" value="1"/>
</dbReference>
<evidence type="ECO:0000313" key="4">
    <source>
        <dbReference type="EMBL" id="CDZ16389.1"/>
    </source>
</evidence>
<dbReference type="Proteomes" id="UP000032420">
    <property type="component" value="Chromosome I"/>
</dbReference>
<comment type="caution">
    <text evidence="2">Lacks conserved residue(s) required for the propagation of feature annotation.</text>
</comment>
<dbReference type="HAMAP" id="MF_00984">
    <property type="entry name" value="SSB"/>
    <property type="match status" value="1"/>
</dbReference>
<dbReference type="GO" id="GO:0003697">
    <property type="term" value="F:single-stranded DNA binding"/>
    <property type="evidence" value="ECO:0007669"/>
    <property type="project" value="UniProtKB-UniRule"/>
</dbReference>
<feature type="DNA-binding region" evidence="2">
    <location>
        <begin position="53"/>
        <end position="59"/>
    </location>
</feature>
<dbReference type="NCBIfam" id="TIGR00621">
    <property type="entry name" value="ssb"/>
    <property type="match status" value="1"/>
</dbReference>
<gene>
    <name evidence="4" type="primary">ssb</name>
    <name evidence="4" type="ORF">CEM_121</name>
</gene>
<dbReference type="HOGENOM" id="CLU_078758_0_2_6"/>
<dbReference type="PATRIC" id="fig|1495769.3.peg.111"/>